<dbReference type="InterPro" id="IPR051327">
    <property type="entry name" value="MATE_MepA_subfamily"/>
</dbReference>
<dbReference type="EMBL" id="WMQE01000015">
    <property type="protein sequence ID" value="MTK21330.1"/>
    <property type="molecule type" value="Genomic_DNA"/>
</dbReference>
<sequence>MIRDNILETEKISKLFIKFSIPAILSLTIAGIQTMVDGVFLGNFVGTNAMASVNIAAPFMQLMIGMNLIIGVGGASYIGRSLGEGEVKRAQDIFKSACLFMLGLSLVIAVFGFTCSEQIATFLGANDVLLADSAMYIKILALFAPSIGLSFILGIFVRCIGMPNVYLVSSIVSLIANIIFNYVLIKVLNLGIIGAPIATGLSFTASFLIVAIPFFKKSSILNFTKGKFNAKLTGALLYNGSSEGVSSLATAISTFVFNTAFMRIAGEAGVSAFTAIGYLSLFASLIVCGISAGIGPVISYNYGAGLQERVRQLLKLCCQVALVMGSLLFILIFFFGKYMVLLFVKDNQIVLELATHGAKIYAFTFFLNGINILFSGYFTSIGDALSSIIVAICRGMIFILTGIMIFPRFFGISGIWMTVPCAELLTILVVIFLMKKSKAKHEAVAKQELILE</sequence>
<dbReference type="AlphaFoldDB" id="A0A9X5AP65"/>
<dbReference type="InterPro" id="IPR045070">
    <property type="entry name" value="MATE_MepA-like"/>
</dbReference>
<evidence type="ECO:0000256" key="9">
    <source>
        <dbReference type="ARBA" id="ARBA00023251"/>
    </source>
</evidence>
<evidence type="ECO:0000256" key="4">
    <source>
        <dbReference type="ARBA" id="ARBA00022448"/>
    </source>
</evidence>
<proteinExistence type="inferred from homology"/>
<feature type="transmembrane region" description="Helical" evidence="10">
    <location>
        <begin position="164"/>
        <end position="185"/>
    </location>
</feature>
<feature type="transmembrane region" description="Helical" evidence="10">
    <location>
        <begin position="385"/>
        <end position="406"/>
    </location>
</feature>
<evidence type="ECO:0000256" key="8">
    <source>
        <dbReference type="ARBA" id="ARBA00023136"/>
    </source>
</evidence>
<keyword evidence="6 10" id="KW-0812">Transmembrane</keyword>
<keyword evidence="5" id="KW-1003">Cell membrane</keyword>
<dbReference type="PIRSF" id="PIRSF006603">
    <property type="entry name" value="DinF"/>
    <property type="match status" value="1"/>
</dbReference>
<feature type="transmembrane region" description="Helical" evidence="10">
    <location>
        <begin position="191"/>
        <end position="215"/>
    </location>
</feature>
<feature type="transmembrane region" description="Helical" evidence="10">
    <location>
        <begin position="15"/>
        <end position="35"/>
    </location>
</feature>
<dbReference type="GO" id="GO:0046677">
    <property type="term" value="P:response to antibiotic"/>
    <property type="evidence" value="ECO:0007669"/>
    <property type="project" value="UniProtKB-KW"/>
</dbReference>
<comment type="subcellular location">
    <subcellularLocation>
        <location evidence="1">Cell membrane</location>
        <topology evidence="1">Multi-pass membrane protein</topology>
    </subcellularLocation>
</comment>
<keyword evidence="7 10" id="KW-1133">Transmembrane helix</keyword>
<accession>A0A9X5AP65</accession>
<dbReference type="InterPro" id="IPR002528">
    <property type="entry name" value="MATE_fam"/>
</dbReference>
<feature type="transmembrane region" description="Helical" evidence="10">
    <location>
        <begin position="135"/>
        <end position="157"/>
    </location>
</feature>
<organism evidence="11 12">
    <name type="scientific">Turicibacter sanguinis</name>
    <dbReference type="NCBI Taxonomy" id="154288"/>
    <lineage>
        <taxon>Bacteria</taxon>
        <taxon>Bacillati</taxon>
        <taxon>Bacillota</taxon>
        <taxon>Erysipelotrichia</taxon>
        <taxon>Erysipelotrichales</taxon>
        <taxon>Turicibacteraceae</taxon>
        <taxon>Turicibacter</taxon>
    </lineage>
</organism>
<evidence type="ECO:0000256" key="3">
    <source>
        <dbReference type="ARBA" id="ARBA00022106"/>
    </source>
</evidence>
<dbReference type="GO" id="GO:0015297">
    <property type="term" value="F:antiporter activity"/>
    <property type="evidence" value="ECO:0007669"/>
    <property type="project" value="InterPro"/>
</dbReference>
<reference evidence="11 12" key="1">
    <citation type="journal article" date="2019" name="Nat. Med.">
        <title>A library of human gut bacterial isolates paired with longitudinal multiomics data enables mechanistic microbiome research.</title>
        <authorList>
            <person name="Poyet M."/>
            <person name="Groussin M."/>
            <person name="Gibbons S.M."/>
            <person name="Avila-Pacheco J."/>
            <person name="Jiang X."/>
            <person name="Kearney S.M."/>
            <person name="Perrotta A.R."/>
            <person name="Berdy B."/>
            <person name="Zhao S."/>
            <person name="Lieberman T.D."/>
            <person name="Swanson P.K."/>
            <person name="Smith M."/>
            <person name="Roesemann S."/>
            <person name="Alexander J.E."/>
            <person name="Rich S.A."/>
            <person name="Livny J."/>
            <person name="Vlamakis H."/>
            <person name="Clish C."/>
            <person name="Bullock K."/>
            <person name="Deik A."/>
            <person name="Scott J."/>
            <person name="Pierce K.A."/>
            <person name="Xavier R.J."/>
            <person name="Alm E.J."/>
        </authorList>
    </citation>
    <scope>NUCLEOTIDE SEQUENCE [LARGE SCALE GENOMIC DNA]</scope>
    <source>
        <strain evidence="11 12">BIOML-A198</strain>
    </source>
</reference>
<dbReference type="PANTHER" id="PTHR43823:SF3">
    <property type="entry name" value="MULTIDRUG EXPORT PROTEIN MEPA"/>
    <property type="match status" value="1"/>
</dbReference>
<keyword evidence="4" id="KW-0813">Transport</keyword>
<comment type="similarity">
    <text evidence="2">Belongs to the multi antimicrobial extrusion (MATE) (TC 2.A.66.1) family. MepA subfamily.</text>
</comment>
<dbReference type="GO" id="GO:0042910">
    <property type="term" value="F:xenobiotic transmembrane transporter activity"/>
    <property type="evidence" value="ECO:0007669"/>
    <property type="project" value="InterPro"/>
</dbReference>
<keyword evidence="9" id="KW-0046">Antibiotic resistance</keyword>
<evidence type="ECO:0000313" key="11">
    <source>
        <dbReference type="EMBL" id="MTK21330.1"/>
    </source>
</evidence>
<feature type="transmembrane region" description="Helical" evidence="10">
    <location>
        <begin position="99"/>
        <end position="123"/>
    </location>
</feature>
<evidence type="ECO:0000256" key="2">
    <source>
        <dbReference type="ARBA" id="ARBA00008417"/>
    </source>
</evidence>
<dbReference type="Proteomes" id="UP000487649">
    <property type="component" value="Unassembled WGS sequence"/>
</dbReference>
<feature type="transmembrane region" description="Helical" evidence="10">
    <location>
        <begin position="412"/>
        <end position="433"/>
    </location>
</feature>
<keyword evidence="8 10" id="KW-0472">Membrane</keyword>
<evidence type="ECO:0000313" key="12">
    <source>
        <dbReference type="Proteomes" id="UP000487649"/>
    </source>
</evidence>
<evidence type="ECO:0000256" key="5">
    <source>
        <dbReference type="ARBA" id="ARBA00022475"/>
    </source>
</evidence>
<evidence type="ECO:0000256" key="6">
    <source>
        <dbReference type="ARBA" id="ARBA00022692"/>
    </source>
</evidence>
<dbReference type="GO" id="GO:0005886">
    <property type="term" value="C:plasma membrane"/>
    <property type="evidence" value="ECO:0007669"/>
    <property type="project" value="UniProtKB-SubCell"/>
</dbReference>
<dbReference type="PANTHER" id="PTHR43823">
    <property type="entry name" value="SPORULATION PROTEIN YKVU"/>
    <property type="match status" value="1"/>
</dbReference>
<name>A0A9X5AP65_9FIRM</name>
<evidence type="ECO:0000256" key="1">
    <source>
        <dbReference type="ARBA" id="ARBA00004651"/>
    </source>
</evidence>
<dbReference type="CDD" id="cd13143">
    <property type="entry name" value="MATE_MepA_like"/>
    <property type="match status" value="1"/>
</dbReference>
<evidence type="ECO:0000256" key="7">
    <source>
        <dbReference type="ARBA" id="ARBA00022989"/>
    </source>
</evidence>
<dbReference type="RefSeq" id="WP_006784378.1">
    <property type="nucleotide sequence ID" value="NZ_JADMNR010000008.1"/>
</dbReference>
<protein>
    <recommendedName>
        <fullName evidence="3">Multidrug export protein MepA</fullName>
    </recommendedName>
</protein>
<gene>
    <name evidence="11" type="ORF">GMA92_07840</name>
</gene>
<feature type="transmembrane region" description="Helical" evidence="10">
    <location>
        <begin position="360"/>
        <end position="378"/>
    </location>
</feature>
<dbReference type="NCBIfam" id="TIGR00797">
    <property type="entry name" value="matE"/>
    <property type="match status" value="1"/>
</dbReference>
<comment type="caution">
    <text evidence="11">The sequence shown here is derived from an EMBL/GenBank/DDBJ whole genome shotgun (WGS) entry which is preliminary data.</text>
</comment>
<feature type="transmembrane region" description="Helical" evidence="10">
    <location>
        <begin position="313"/>
        <end position="340"/>
    </location>
</feature>
<feature type="transmembrane region" description="Helical" evidence="10">
    <location>
        <begin position="236"/>
        <end position="257"/>
    </location>
</feature>
<feature type="transmembrane region" description="Helical" evidence="10">
    <location>
        <begin position="55"/>
        <end position="78"/>
    </location>
</feature>
<dbReference type="InterPro" id="IPR048279">
    <property type="entry name" value="MdtK-like"/>
</dbReference>
<evidence type="ECO:0000256" key="10">
    <source>
        <dbReference type="SAM" id="Phobius"/>
    </source>
</evidence>
<dbReference type="Pfam" id="PF01554">
    <property type="entry name" value="MatE"/>
    <property type="match status" value="2"/>
</dbReference>
<feature type="transmembrane region" description="Helical" evidence="10">
    <location>
        <begin position="277"/>
        <end position="301"/>
    </location>
</feature>